<gene>
    <name evidence="6" type="ORF">QYF49_24105</name>
</gene>
<dbReference type="RefSeq" id="WP_290402141.1">
    <property type="nucleotide sequence ID" value="NZ_JAUHLN010000010.1"/>
</dbReference>
<evidence type="ECO:0000256" key="2">
    <source>
        <dbReference type="ARBA" id="ARBA00006906"/>
    </source>
</evidence>
<reference evidence="6" key="1">
    <citation type="submission" date="2023-06" db="EMBL/GenBank/DDBJ databases">
        <title>Draft Genome Sequences of Representative Paenibacillus Polymyxa, Bacillus cereus, Fictibacillus sp., and Brevibacillus agri Strains Isolated from Amazonian Dark Earth.</title>
        <authorList>
            <person name="Pellegrinetti T.A."/>
            <person name="Cunha I.C.M."/>
            <person name="Chaves M.G."/>
            <person name="Freitas A.S."/>
            <person name="Silva A.V.R."/>
            <person name="Tsai S.M."/>
            <person name="Mendes L.W."/>
        </authorList>
    </citation>
    <scope>NUCLEOTIDE SEQUENCE</scope>
    <source>
        <strain evidence="6">CENA-BCM004</strain>
    </source>
</reference>
<evidence type="ECO:0000313" key="6">
    <source>
        <dbReference type="EMBL" id="MDN4076030.1"/>
    </source>
</evidence>
<evidence type="ECO:0000256" key="5">
    <source>
        <dbReference type="ARBA" id="ARBA00023277"/>
    </source>
</evidence>
<keyword evidence="4" id="KW-0456">Lyase</keyword>
<dbReference type="CDD" id="cd00452">
    <property type="entry name" value="KDPG_aldolase"/>
    <property type="match status" value="1"/>
</dbReference>
<organism evidence="6 7">
    <name type="scientific">Fictibacillus terranigra</name>
    <dbReference type="NCBI Taxonomy" id="3058424"/>
    <lineage>
        <taxon>Bacteria</taxon>
        <taxon>Bacillati</taxon>
        <taxon>Bacillota</taxon>
        <taxon>Bacilli</taxon>
        <taxon>Bacillales</taxon>
        <taxon>Fictibacillaceae</taxon>
        <taxon>Fictibacillus</taxon>
    </lineage>
</organism>
<evidence type="ECO:0000256" key="1">
    <source>
        <dbReference type="ARBA" id="ARBA00004761"/>
    </source>
</evidence>
<dbReference type="InterPro" id="IPR031338">
    <property type="entry name" value="KDPG/KHG_AS_2"/>
</dbReference>
<evidence type="ECO:0000256" key="3">
    <source>
        <dbReference type="ARBA" id="ARBA00011233"/>
    </source>
</evidence>
<dbReference type="PANTHER" id="PTHR30246">
    <property type="entry name" value="2-KETO-3-DEOXY-6-PHOSPHOGLUCONATE ALDOLASE"/>
    <property type="match status" value="1"/>
</dbReference>
<dbReference type="InterPro" id="IPR000887">
    <property type="entry name" value="Aldlse_KDPG_KHG"/>
</dbReference>
<dbReference type="Gene3D" id="3.20.20.70">
    <property type="entry name" value="Aldolase class I"/>
    <property type="match status" value="1"/>
</dbReference>
<proteinExistence type="inferred from homology"/>
<comment type="subunit">
    <text evidence="3">Homotrimer.</text>
</comment>
<evidence type="ECO:0000256" key="4">
    <source>
        <dbReference type="ARBA" id="ARBA00023239"/>
    </source>
</evidence>
<comment type="pathway">
    <text evidence="1">Carbohydrate acid metabolism.</text>
</comment>
<name>A0ABT8EDN6_9BACL</name>
<accession>A0ABT8EDN6</accession>
<dbReference type="Pfam" id="PF01081">
    <property type="entry name" value="Aldolase"/>
    <property type="match status" value="1"/>
</dbReference>
<keyword evidence="5" id="KW-0119">Carbohydrate metabolism</keyword>
<comment type="similarity">
    <text evidence="2">Belongs to the KHG/KDPG aldolase family.</text>
</comment>
<dbReference type="PROSITE" id="PS00160">
    <property type="entry name" value="ALDOLASE_KDPG_KHG_2"/>
    <property type="match status" value="1"/>
</dbReference>
<dbReference type="PANTHER" id="PTHR30246:SF1">
    <property type="entry name" value="2-DEHYDRO-3-DEOXY-6-PHOSPHOGALACTONATE ALDOLASE-RELATED"/>
    <property type="match status" value="1"/>
</dbReference>
<dbReference type="NCBIfam" id="TIGR01182">
    <property type="entry name" value="eda"/>
    <property type="match status" value="1"/>
</dbReference>
<keyword evidence="7" id="KW-1185">Reference proteome</keyword>
<sequence>MPLLDRLKKEKLIAIARNVPEYLLDQTAESLLKGGIVFIEITLNTPDALPAIERWKRSFGDEILVGAGTVLDLQMARDALSAGAEYLITPNLDEEVVEFATGRGIDVWPGVMTPTEMVKATKAGARAVKLFPSGTLGSQYIKDVRGPLHNIPLIATGGIHLGNLKEFLDAGATAAGLGSSLVDNTLIKNGNFDEITDRARRFRETAKEESGVA</sequence>
<evidence type="ECO:0000313" key="7">
    <source>
        <dbReference type="Proteomes" id="UP001168694"/>
    </source>
</evidence>
<dbReference type="SUPFAM" id="SSF51569">
    <property type="entry name" value="Aldolase"/>
    <property type="match status" value="1"/>
</dbReference>
<dbReference type="Proteomes" id="UP001168694">
    <property type="component" value="Unassembled WGS sequence"/>
</dbReference>
<comment type="caution">
    <text evidence="6">The sequence shown here is derived from an EMBL/GenBank/DDBJ whole genome shotgun (WGS) entry which is preliminary data.</text>
</comment>
<dbReference type="EMBL" id="JAUHLN010000010">
    <property type="protein sequence ID" value="MDN4076030.1"/>
    <property type="molecule type" value="Genomic_DNA"/>
</dbReference>
<protein>
    <submittedName>
        <fullName evidence="6">Bifunctional 4-hydroxy-2-oxoglutarate aldolase/2-dehydro-3-deoxy-phosphogluconate aldolase</fullName>
    </submittedName>
</protein>
<dbReference type="InterPro" id="IPR013785">
    <property type="entry name" value="Aldolase_TIM"/>
</dbReference>